<keyword evidence="4" id="KW-0808">Transferase</keyword>
<dbReference type="PANTHER" id="PTHR46663">
    <property type="entry name" value="DIGUANYLATE CYCLASE DGCT-RELATED"/>
    <property type="match status" value="1"/>
</dbReference>
<dbReference type="SMART" id="SM00267">
    <property type="entry name" value="GGDEF"/>
    <property type="match status" value="1"/>
</dbReference>
<comment type="caution">
    <text evidence="4">The sequence shown here is derived from an EMBL/GenBank/DDBJ whole genome shotgun (WGS) entry which is preliminary data.</text>
</comment>
<organism evidence="4 5">
    <name type="scientific">Undibacterium arcticum</name>
    <dbReference type="NCBI Taxonomy" id="1762892"/>
    <lineage>
        <taxon>Bacteria</taxon>
        <taxon>Pseudomonadati</taxon>
        <taxon>Pseudomonadota</taxon>
        <taxon>Betaproteobacteria</taxon>
        <taxon>Burkholderiales</taxon>
        <taxon>Oxalobacteraceae</taxon>
        <taxon>Undibacterium</taxon>
    </lineage>
</organism>
<keyword evidence="5" id="KW-1185">Reference proteome</keyword>
<dbReference type="Proteomes" id="UP001595530">
    <property type="component" value="Unassembled WGS sequence"/>
</dbReference>
<proteinExistence type="predicted"/>
<dbReference type="Pfam" id="PF00990">
    <property type="entry name" value="GGDEF"/>
    <property type="match status" value="1"/>
</dbReference>
<evidence type="ECO:0000259" key="3">
    <source>
        <dbReference type="PROSITE" id="PS50887"/>
    </source>
</evidence>
<accession>A0ABV7EYH6</accession>
<dbReference type="GO" id="GO:0052621">
    <property type="term" value="F:diguanylate cyclase activity"/>
    <property type="evidence" value="ECO:0007669"/>
    <property type="project" value="UniProtKB-EC"/>
</dbReference>
<feature type="domain" description="GGDEF" evidence="3">
    <location>
        <begin position="359"/>
        <end position="495"/>
    </location>
</feature>
<keyword evidence="2" id="KW-0472">Membrane</keyword>
<dbReference type="Gene3D" id="3.30.70.270">
    <property type="match status" value="1"/>
</dbReference>
<evidence type="ECO:0000256" key="2">
    <source>
        <dbReference type="SAM" id="Phobius"/>
    </source>
</evidence>
<protein>
    <submittedName>
        <fullName evidence="4">Diguanylate cyclase domain-containing protein</fullName>
        <ecNumber evidence="4">2.7.7.65</ecNumber>
    </submittedName>
</protein>
<dbReference type="InterPro" id="IPR029787">
    <property type="entry name" value="Nucleotide_cyclase"/>
</dbReference>
<keyword evidence="4" id="KW-0548">Nucleotidyltransferase</keyword>
<keyword evidence="2" id="KW-0812">Transmembrane</keyword>
<keyword evidence="1" id="KW-0175">Coiled coil</keyword>
<dbReference type="InterPro" id="IPR052163">
    <property type="entry name" value="DGC-Regulatory_Protein"/>
</dbReference>
<dbReference type="InterPro" id="IPR000160">
    <property type="entry name" value="GGDEF_dom"/>
</dbReference>
<dbReference type="PROSITE" id="PS50887">
    <property type="entry name" value="GGDEF"/>
    <property type="match status" value="1"/>
</dbReference>
<evidence type="ECO:0000313" key="5">
    <source>
        <dbReference type="Proteomes" id="UP001595530"/>
    </source>
</evidence>
<dbReference type="EMBL" id="JBHRTP010000022">
    <property type="protein sequence ID" value="MFC3107828.1"/>
    <property type="molecule type" value="Genomic_DNA"/>
</dbReference>
<dbReference type="PANTHER" id="PTHR46663:SF2">
    <property type="entry name" value="GGDEF DOMAIN-CONTAINING PROTEIN"/>
    <property type="match status" value="1"/>
</dbReference>
<dbReference type="EC" id="2.7.7.65" evidence="4"/>
<dbReference type="Pfam" id="PF19443">
    <property type="entry name" value="DAHL"/>
    <property type="match status" value="1"/>
</dbReference>
<feature type="transmembrane region" description="Helical" evidence="2">
    <location>
        <begin position="264"/>
        <end position="284"/>
    </location>
</feature>
<evidence type="ECO:0000256" key="1">
    <source>
        <dbReference type="SAM" id="Coils"/>
    </source>
</evidence>
<name>A0ABV7EYH6_9BURK</name>
<dbReference type="SUPFAM" id="SSF55073">
    <property type="entry name" value="Nucleotide cyclase"/>
    <property type="match status" value="1"/>
</dbReference>
<feature type="coiled-coil region" evidence="1">
    <location>
        <begin position="297"/>
        <end position="324"/>
    </location>
</feature>
<reference evidence="5" key="1">
    <citation type="journal article" date="2019" name="Int. J. Syst. Evol. Microbiol.">
        <title>The Global Catalogue of Microorganisms (GCM) 10K type strain sequencing project: providing services to taxonomists for standard genome sequencing and annotation.</title>
        <authorList>
            <consortium name="The Broad Institute Genomics Platform"/>
            <consortium name="The Broad Institute Genome Sequencing Center for Infectious Disease"/>
            <person name="Wu L."/>
            <person name="Ma J."/>
        </authorList>
    </citation>
    <scope>NUCLEOTIDE SEQUENCE [LARGE SCALE GENOMIC DNA]</scope>
    <source>
        <strain evidence="5">KCTC 42986</strain>
    </source>
</reference>
<dbReference type="CDD" id="cd01949">
    <property type="entry name" value="GGDEF"/>
    <property type="match status" value="1"/>
</dbReference>
<dbReference type="RefSeq" id="WP_390322119.1">
    <property type="nucleotide sequence ID" value="NZ_JBHRTP010000022.1"/>
</dbReference>
<evidence type="ECO:0000313" key="4">
    <source>
        <dbReference type="EMBL" id="MFC3107828.1"/>
    </source>
</evidence>
<dbReference type="InterPro" id="IPR045812">
    <property type="entry name" value="DAHL"/>
</dbReference>
<dbReference type="NCBIfam" id="TIGR00254">
    <property type="entry name" value="GGDEF"/>
    <property type="match status" value="1"/>
</dbReference>
<keyword evidence="2" id="KW-1133">Transmembrane helix</keyword>
<sequence length="502" mass="55946">MTIQRLRLVLVAVLMPAAMLMLAFLYSKTQALDVDLQNQIEKDIRQLRQFDAELDVNLLRARLGTSADYAKLKLPLNPLQSLEQDLGQASYTKQSALLQQALQQLKVSFGLKQLLVGQFLAQDATLKDAIINFPGAIAQFQALLVKTAATGSPLEGQLLDALGNKVNNLLTVIFRFNLTPDQALGEQTIAAIDEIERYQTAYPPDVRLRLEQVLRHARTILSQRIVEDQLIANIAAAPTVVSVNALSSALDQVFTQALDDKQRYRSYLFAYAGVLLVLLLYLGLRLVKSYQVIAQVNKRLQASNETLERRVAERTAALEQQSAQMKQLATRDALTGLINRRQLMDLLAHALQRAERRASVVVVMFFDLDGFKAVNDTYGHACGDLVLQEVAQRVQRHMRQEDWLARLGGDEFVILLEEVRTRDGALRVAEETLTEIESITQIDGHPIAISASIGISSALGRASIRVTPDELLNQADHAMYQAKQDGKRCYRFSADANWSEAT</sequence>
<gene>
    <name evidence="4" type="ORF">ACFOFO_07630</name>
</gene>
<dbReference type="InterPro" id="IPR043128">
    <property type="entry name" value="Rev_trsase/Diguanyl_cyclase"/>
</dbReference>